<keyword evidence="3" id="KW-1185">Reference proteome</keyword>
<organism evidence="2 3">
    <name type="scientific">Effrenium voratum</name>
    <dbReference type="NCBI Taxonomy" id="2562239"/>
    <lineage>
        <taxon>Eukaryota</taxon>
        <taxon>Sar</taxon>
        <taxon>Alveolata</taxon>
        <taxon>Dinophyceae</taxon>
        <taxon>Suessiales</taxon>
        <taxon>Symbiodiniaceae</taxon>
        <taxon>Effrenium</taxon>
    </lineage>
</organism>
<evidence type="ECO:0000256" key="1">
    <source>
        <dbReference type="SAM" id="MobiDB-lite"/>
    </source>
</evidence>
<feature type="compositionally biased region" description="Basic and acidic residues" evidence="1">
    <location>
        <begin position="136"/>
        <end position="147"/>
    </location>
</feature>
<feature type="compositionally biased region" description="Polar residues" evidence="1">
    <location>
        <begin position="114"/>
        <end position="131"/>
    </location>
</feature>
<evidence type="ECO:0000313" key="2">
    <source>
        <dbReference type="EMBL" id="CAJ1407595.1"/>
    </source>
</evidence>
<protein>
    <submittedName>
        <fullName evidence="2">Uncharacterized protein</fullName>
    </submittedName>
</protein>
<sequence>MCMEISIEMAGFGQHFACHLDLGALELQLTAIQGVLQILEHAKRASRPGDRKYFKKQMNEVERLRQGAFTDSILEAPQEIDEDLMKMDKLFDELLAPLPDTKPALPPAGKLQEDTCSSTGSDLVSCSSSEPSADGAVKDVGHRKGEKPQSPQSDLISPTLKPALRSWAPSFAKFRCDWSLFHRGEVRMHQVAPCPCPSGHSLAAFA</sequence>
<reference evidence="2" key="1">
    <citation type="submission" date="2023-08" db="EMBL/GenBank/DDBJ databases">
        <authorList>
            <person name="Chen Y."/>
            <person name="Shah S."/>
            <person name="Dougan E. K."/>
            <person name="Thang M."/>
            <person name="Chan C."/>
        </authorList>
    </citation>
    <scope>NUCLEOTIDE SEQUENCE</scope>
</reference>
<gene>
    <name evidence="2" type="ORF">EVOR1521_LOCUS29241</name>
</gene>
<dbReference type="Proteomes" id="UP001178507">
    <property type="component" value="Unassembled WGS sequence"/>
</dbReference>
<accession>A0AA36JLB2</accession>
<dbReference type="EMBL" id="CAUJNA010003679">
    <property type="protein sequence ID" value="CAJ1407595.1"/>
    <property type="molecule type" value="Genomic_DNA"/>
</dbReference>
<proteinExistence type="predicted"/>
<evidence type="ECO:0000313" key="3">
    <source>
        <dbReference type="Proteomes" id="UP001178507"/>
    </source>
</evidence>
<comment type="caution">
    <text evidence="2">The sequence shown here is derived from an EMBL/GenBank/DDBJ whole genome shotgun (WGS) entry which is preliminary data.</text>
</comment>
<feature type="region of interest" description="Disordered" evidence="1">
    <location>
        <begin position="102"/>
        <end position="158"/>
    </location>
</feature>
<dbReference type="AlphaFoldDB" id="A0AA36JLB2"/>
<name>A0AA36JLB2_9DINO</name>